<comment type="caution">
    <text evidence="6">The sequence shown here is derived from an EMBL/GenBank/DDBJ whole genome shotgun (WGS) entry which is preliminary data.</text>
</comment>
<dbReference type="SMART" id="SM00448">
    <property type="entry name" value="REC"/>
    <property type="match status" value="1"/>
</dbReference>
<dbReference type="SMART" id="SM00421">
    <property type="entry name" value="HTH_LUXR"/>
    <property type="match status" value="1"/>
</dbReference>
<evidence type="ECO:0000256" key="2">
    <source>
        <dbReference type="ARBA" id="ARBA00023125"/>
    </source>
</evidence>
<dbReference type="InterPro" id="IPR039420">
    <property type="entry name" value="WalR-like"/>
</dbReference>
<keyword evidence="2" id="KW-0238">DNA-binding</keyword>
<evidence type="ECO:0000259" key="5">
    <source>
        <dbReference type="PROSITE" id="PS50110"/>
    </source>
</evidence>
<dbReference type="InterPro" id="IPR011006">
    <property type="entry name" value="CheY-like_superfamily"/>
</dbReference>
<feature type="domain" description="HTH luxR-type" evidence="4">
    <location>
        <begin position="173"/>
        <end position="238"/>
    </location>
</feature>
<sequence>MRNVPPLISRNLFGSLSDLIFHFDDSMSLTTIAIADDHPVVIEMLKRLPQWEPDFLISHCSNSGEGLIDALTRSPVDLIVVDYSMNRGDKPIDGLRLLRKLRDVAPSAQCVMLTAQKNPSIFAAALRLCVKAIVSKEDGIDEIVRACRHVRAGQTRYFSPTVRLIVEQSGASSRDTLPRLTQKELDVVRLFALGHSLASIAERLGRSVSTVSTQKYTAMKKLQADTNINLIRYAFESGLI</sequence>
<dbReference type="AlphaFoldDB" id="A0AA41EE32"/>
<dbReference type="Pfam" id="PF00196">
    <property type="entry name" value="GerE"/>
    <property type="match status" value="1"/>
</dbReference>
<dbReference type="GO" id="GO:0003677">
    <property type="term" value="F:DNA binding"/>
    <property type="evidence" value="ECO:0007669"/>
    <property type="project" value="UniProtKB-KW"/>
</dbReference>
<reference evidence="6" key="1">
    <citation type="submission" date="2021-04" db="EMBL/GenBank/DDBJ databases">
        <title>A collection of bacterial strains from the Burkholderia cepacia Research Laboratory and Repository.</title>
        <authorList>
            <person name="Lipuma J."/>
            <person name="Spilker T."/>
        </authorList>
    </citation>
    <scope>NUCLEOTIDE SEQUENCE</scope>
    <source>
        <strain evidence="6">AU36012</strain>
    </source>
</reference>
<evidence type="ECO:0000256" key="3">
    <source>
        <dbReference type="PROSITE-ProRule" id="PRU00169"/>
    </source>
</evidence>
<dbReference type="PANTHER" id="PTHR43214:SF17">
    <property type="entry name" value="TRANSCRIPTIONAL REGULATORY PROTEIN RCSB"/>
    <property type="match status" value="1"/>
</dbReference>
<evidence type="ECO:0000259" key="4">
    <source>
        <dbReference type="PROSITE" id="PS50043"/>
    </source>
</evidence>
<dbReference type="PROSITE" id="PS50110">
    <property type="entry name" value="RESPONSE_REGULATORY"/>
    <property type="match status" value="1"/>
</dbReference>
<evidence type="ECO:0000313" key="6">
    <source>
        <dbReference type="EMBL" id="MBR8133396.1"/>
    </source>
</evidence>
<gene>
    <name evidence="6" type="ORF">KDW93_31360</name>
</gene>
<dbReference type="Proteomes" id="UP000682266">
    <property type="component" value="Unassembled WGS sequence"/>
</dbReference>
<dbReference type="Gene3D" id="1.10.10.10">
    <property type="entry name" value="Winged helix-like DNA-binding domain superfamily/Winged helix DNA-binding domain"/>
    <property type="match status" value="1"/>
</dbReference>
<dbReference type="Pfam" id="PF00072">
    <property type="entry name" value="Response_reg"/>
    <property type="match status" value="1"/>
</dbReference>
<dbReference type="CDD" id="cd17535">
    <property type="entry name" value="REC_NarL-like"/>
    <property type="match status" value="1"/>
</dbReference>
<dbReference type="Gene3D" id="3.40.50.2300">
    <property type="match status" value="1"/>
</dbReference>
<dbReference type="InterPro" id="IPR016032">
    <property type="entry name" value="Sig_transdc_resp-reg_C-effctor"/>
</dbReference>
<dbReference type="SUPFAM" id="SSF46894">
    <property type="entry name" value="C-terminal effector domain of the bipartite response regulators"/>
    <property type="match status" value="1"/>
</dbReference>
<dbReference type="SUPFAM" id="SSF52172">
    <property type="entry name" value="CheY-like"/>
    <property type="match status" value="1"/>
</dbReference>
<feature type="modified residue" description="4-aspartylphosphate" evidence="3">
    <location>
        <position position="82"/>
    </location>
</feature>
<dbReference type="CDD" id="cd06170">
    <property type="entry name" value="LuxR_C_like"/>
    <property type="match status" value="1"/>
</dbReference>
<dbReference type="PROSITE" id="PS50043">
    <property type="entry name" value="HTH_LUXR_2"/>
    <property type="match status" value="1"/>
</dbReference>
<keyword evidence="1 3" id="KW-0597">Phosphoprotein</keyword>
<evidence type="ECO:0000313" key="7">
    <source>
        <dbReference type="Proteomes" id="UP000682266"/>
    </source>
</evidence>
<evidence type="ECO:0000256" key="1">
    <source>
        <dbReference type="ARBA" id="ARBA00022553"/>
    </source>
</evidence>
<dbReference type="PRINTS" id="PR00038">
    <property type="entry name" value="HTHLUXR"/>
</dbReference>
<dbReference type="InterPro" id="IPR058245">
    <property type="entry name" value="NreC/VraR/RcsB-like_REC"/>
</dbReference>
<name>A0AA41EE32_9BURK</name>
<organism evidence="6 7">
    <name type="scientific">Burkholderia ambifaria</name>
    <dbReference type="NCBI Taxonomy" id="152480"/>
    <lineage>
        <taxon>Bacteria</taxon>
        <taxon>Pseudomonadati</taxon>
        <taxon>Pseudomonadota</taxon>
        <taxon>Betaproteobacteria</taxon>
        <taxon>Burkholderiales</taxon>
        <taxon>Burkholderiaceae</taxon>
        <taxon>Burkholderia</taxon>
        <taxon>Burkholderia cepacia complex</taxon>
    </lineage>
</organism>
<dbReference type="GO" id="GO:0000160">
    <property type="term" value="P:phosphorelay signal transduction system"/>
    <property type="evidence" value="ECO:0007669"/>
    <property type="project" value="InterPro"/>
</dbReference>
<dbReference type="InterPro" id="IPR001789">
    <property type="entry name" value="Sig_transdc_resp-reg_receiver"/>
</dbReference>
<dbReference type="GO" id="GO:0006355">
    <property type="term" value="P:regulation of DNA-templated transcription"/>
    <property type="evidence" value="ECO:0007669"/>
    <property type="project" value="InterPro"/>
</dbReference>
<dbReference type="InterPro" id="IPR036388">
    <property type="entry name" value="WH-like_DNA-bd_sf"/>
</dbReference>
<dbReference type="EMBL" id="JAGSVG010000041">
    <property type="protein sequence ID" value="MBR8133396.1"/>
    <property type="molecule type" value="Genomic_DNA"/>
</dbReference>
<feature type="domain" description="Response regulatory" evidence="5">
    <location>
        <begin position="31"/>
        <end position="151"/>
    </location>
</feature>
<dbReference type="PANTHER" id="PTHR43214">
    <property type="entry name" value="TWO-COMPONENT RESPONSE REGULATOR"/>
    <property type="match status" value="1"/>
</dbReference>
<proteinExistence type="predicted"/>
<accession>A0AA41EE32</accession>
<dbReference type="InterPro" id="IPR000792">
    <property type="entry name" value="Tscrpt_reg_LuxR_C"/>
</dbReference>
<protein>
    <submittedName>
        <fullName evidence="6">Response regulator transcription factor</fullName>
    </submittedName>
</protein>